<protein>
    <submittedName>
        <fullName evidence="1">Uncharacterized protein</fullName>
    </submittedName>
</protein>
<dbReference type="InParanoid" id="A0A1X7TC02"/>
<proteinExistence type="predicted"/>
<accession>A0A1X7TC02</accession>
<name>A0A1X7TC02_AMPQE</name>
<dbReference type="EnsemblMetazoa" id="Aqu2.1.11862_001">
    <property type="protein sequence ID" value="Aqu2.1.11862_001"/>
    <property type="gene ID" value="Aqu2.1.11862"/>
</dbReference>
<dbReference type="AlphaFoldDB" id="A0A1X7TC02"/>
<reference evidence="1" key="1">
    <citation type="submission" date="2017-05" db="UniProtKB">
        <authorList>
            <consortium name="EnsemblMetazoa"/>
        </authorList>
    </citation>
    <scope>IDENTIFICATION</scope>
</reference>
<sequence>MVAGMVMIIHCMHNDMFYTLWSIVINCRIRSYVKLLKEVILLVSSLHCLKELM</sequence>
<organism evidence="1">
    <name type="scientific">Amphimedon queenslandica</name>
    <name type="common">Sponge</name>
    <dbReference type="NCBI Taxonomy" id="400682"/>
    <lineage>
        <taxon>Eukaryota</taxon>
        <taxon>Metazoa</taxon>
        <taxon>Porifera</taxon>
        <taxon>Demospongiae</taxon>
        <taxon>Heteroscleromorpha</taxon>
        <taxon>Haplosclerida</taxon>
        <taxon>Niphatidae</taxon>
        <taxon>Amphimedon</taxon>
    </lineage>
</organism>
<evidence type="ECO:0000313" key="1">
    <source>
        <dbReference type="EnsemblMetazoa" id="Aqu2.1.11862_001"/>
    </source>
</evidence>